<evidence type="ECO:0000313" key="3">
    <source>
        <dbReference type="Proteomes" id="UP001516400"/>
    </source>
</evidence>
<sequence>MVNVENNSKLDDEKLKMLREQTREFLYQQRLYSDQQKQFYDNFIANHPLQPYENVKKESFLTKIKHLFKFGKGDKGKEKNLYFKEITAEFLRNEQYYNNQTYFHNNRIHLHQQQLISKIGKMKDEFPINDDVNRNKSQTLVQESRQRSKLAQHQRSRSEDLLMFKEKAKSLEPKSKKSPTGHKTFSNRLKSMVGIGNRRRTKSRDSLTHLTNPVQYFLDHERFNYDIDPEISRKYSRSKSTLDEPDSNGTMRKKTKRFFSTENILHHDQNDKVSNKPPSGRSRKEKRSDEKSDKRRSRTLSPAQKLVSKFKGILNKDAKKTEKDRENWENFMKENKIFMLDHKRFNDSLMQKTLLSSPKTLNKETLISPDRKSVEDPSFFEQNITTTKSKQNENIKPQQIEKPKRSKVEIEAKQPKTHLKSNHELITKPSEINKVSKLGEGKSNFDDPQFVKSQTRIFLHDTKKYHDKDKEPNCIDKTLIFVNNKASPSLDNNGILRLRTESSEKLSKTKKNSINNLKDKKRT</sequence>
<name>A0ABD2MQA3_9CUCU</name>
<feature type="region of interest" description="Disordered" evidence="1">
    <location>
        <begin position="127"/>
        <end position="188"/>
    </location>
</feature>
<feature type="compositionally biased region" description="Basic and acidic residues" evidence="1">
    <location>
        <begin position="156"/>
        <end position="175"/>
    </location>
</feature>
<accession>A0ABD2MQA3</accession>
<comment type="caution">
    <text evidence="2">The sequence shown here is derived from an EMBL/GenBank/DDBJ whole genome shotgun (WGS) entry which is preliminary data.</text>
</comment>
<protein>
    <submittedName>
        <fullName evidence="2">Uncharacterized protein</fullName>
    </submittedName>
</protein>
<feature type="compositionally biased region" description="Basic and acidic residues" evidence="1">
    <location>
        <begin position="264"/>
        <end position="274"/>
    </location>
</feature>
<feature type="region of interest" description="Disordered" evidence="1">
    <location>
        <begin position="501"/>
        <end position="523"/>
    </location>
</feature>
<evidence type="ECO:0000313" key="2">
    <source>
        <dbReference type="EMBL" id="KAL3268508.1"/>
    </source>
</evidence>
<dbReference type="EMBL" id="JABFTP020000021">
    <property type="protein sequence ID" value="KAL3268508.1"/>
    <property type="molecule type" value="Genomic_DNA"/>
</dbReference>
<dbReference type="AlphaFoldDB" id="A0ABD2MQA3"/>
<reference evidence="2 3" key="1">
    <citation type="journal article" date="2021" name="BMC Biol.">
        <title>Horizontally acquired antibacterial genes associated with adaptive radiation of ladybird beetles.</title>
        <authorList>
            <person name="Li H.S."/>
            <person name="Tang X.F."/>
            <person name="Huang Y.H."/>
            <person name="Xu Z.Y."/>
            <person name="Chen M.L."/>
            <person name="Du X.Y."/>
            <person name="Qiu B.Y."/>
            <person name="Chen P.T."/>
            <person name="Zhang W."/>
            <person name="Slipinski A."/>
            <person name="Escalona H.E."/>
            <person name="Waterhouse R.M."/>
            <person name="Zwick A."/>
            <person name="Pang H."/>
        </authorList>
    </citation>
    <scope>NUCLEOTIDE SEQUENCE [LARGE SCALE GENOMIC DNA]</scope>
    <source>
        <strain evidence="2">SYSU2018</strain>
    </source>
</reference>
<evidence type="ECO:0000256" key="1">
    <source>
        <dbReference type="SAM" id="MobiDB-lite"/>
    </source>
</evidence>
<keyword evidence="3" id="KW-1185">Reference proteome</keyword>
<gene>
    <name evidence="2" type="ORF">HHI36_007620</name>
</gene>
<feature type="compositionally biased region" description="Polar residues" evidence="1">
    <location>
        <begin position="135"/>
        <end position="146"/>
    </location>
</feature>
<organism evidence="2 3">
    <name type="scientific">Cryptolaemus montrouzieri</name>
    <dbReference type="NCBI Taxonomy" id="559131"/>
    <lineage>
        <taxon>Eukaryota</taxon>
        <taxon>Metazoa</taxon>
        <taxon>Ecdysozoa</taxon>
        <taxon>Arthropoda</taxon>
        <taxon>Hexapoda</taxon>
        <taxon>Insecta</taxon>
        <taxon>Pterygota</taxon>
        <taxon>Neoptera</taxon>
        <taxon>Endopterygota</taxon>
        <taxon>Coleoptera</taxon>
        <taxon>Polyphaga</taxon>
        <taxon>Cucujiformia</taxon>
        <taxon>Coccinelloidea</taxon>
        <taxon>Coccinellidae</taxon>
        <taxon>Scymninae</taxon>
        <taxon>Scymnini</taxon>
        <taxon>Cryptolaemus</taxon>
    </lineage>
</organism>
<feature type="region of interest" description="Disordered" evidence="1">
    <location>
        <begin position="260"/>
        <end position="307"/>
    </location>
</feature>
<dbReference type="Proteomes" id="UP001516400">
    <property type="component" value="Unassembled WGS sequence"/>
</dbReference>
<proteinExistence type="predicted"/>